<keyword evidence="3 4" id="KW-0326">Glycosidase</keyword>
<dbReference type="RefSeq" id="WP_311949151.1">
    <property type="nucleotide sequence ID" value="NZ_JAVLVU010000001.1"/>
</dbReference>
<reference evidence="6" key="1">
    <citation type="submission" date="2023-07" db="EMBL/GenBank/DDBJ databases">
        <title>Functional and genomic diversity of the sorghum phyllosphere microbiome.</title>
        <authorList>
            <person name="Shade A."/>
        </authorList>
    </citation>
    <scope>NUCLEOTIDE SEQUENCE [LARGE SCALE GENOMIC DNA]</scope>
    <source>
        <strain evidence="6">SORGH_AS_0422</strain>
    </source>
</reference>
<evidence type="ECO:0000256" key="3">
    <source>
        <dbReference type="ARBA" id="ARBA00023295"/>
    </source>
</evidence>
<name>A0ABU3GV97_9SPHI</name>
<comment type="caution">
    <text evidence="5">The sequence shown here is derived from an EMBL/GenBank/DDBJ whole genome shotgun (WGS) entry which is preliminary data.</text>
</comment>
<dbReference type="Pfam" id="PF04616">
    <property type="entry name" value="Glyco_hydro_43"/>
    <property type="match status" value="1"/>
</dbReference>
<organism evidence="5 6">
    <name type="scientific">Mucilaginibacter terrae</name>
    <dbReference type="NCBI Taxonomy" id="1955052"/>
    <lineage>
        <taxon>Bacteria</taxon>
        <taxon>Pseudomonadati</taxon>
        <taxon>Bacteroidota</taxon>
        <taxon>Sphingobacteriia</taxon>
        <taxon>Sphingobacteriales</taxon>
        <taxon>Sphingobacteriaceae</taxon>
        <taxon>Mucilaginibacter</taxon>
    </lineage>
</organism>
<comment type="similarity">
    <text evidence="1 4">Belongs to the glycosyl hydrolase 43 family.</text>
</comment>
<dbReference type="InterPro" id="IPR023296">
    <property type="entry name" value="Glyco_hydro_beta-prop_sf"/>
</dbReference>
<evidence type="ECO:0000256" key="2">
    <source>
        <dbReference type="ARBA" id="ARBA00022801"/>
    </source>
</evidence>
<gene>
    <name evidence="5" type="ORF">QE417_001632</name>
</gene>
<protein>
    <recommendedName>
        <fullName evidence="7">Glycosyl hydrolase family 43</fullName>
    </recommendedName>
</protein>
<evidence type="ECO:0000256" key="4">
    <source>
        <dbReference type="RuleBase" id="RU361187"/>
    </source>
</evidence>
<sequence length="475" mass="52527">MNLLLLNYTLPKVVRMVLMLALMLSFYKSSAQKQTAIYSGVPWFDDRGSVVSAHGGGIIKEGSKYYLFGEKHTDQSNAFAGFNCYSSTDLYNWKFESLALPVQDSGKLGLNRVGERVKVMKCPKTGEYVMFMHADDISYKDQFVGYATSKTIVGPYVFKGALLFNGKPIRKWDMGTYQDTDGAGYVLLHGGLLFKLADDYKSITEQVVDNKWPGSESPAIFKNNGVYFWLASNLTSWERNDNFYYTATSLKGPWTAHGLFAPEGTLTWNSQTTFVLPIEGTKDTTFIFMGDRWSYPNQASAATYVWQPLTVSGNTLSMAGYQAAWKINTGTGAASPGAITGKTITAVHKSIICKGQWEHASDENLPVLQSGSKGDTFTLQFSGKQVFMYGISNPDGGYAMVDVTNHKGKIVASAMIDMYSKYKVTALKFLSPVLPKANYTLTLTVLGEHSKWSDKRKTDYGSKGDVIAVQKFVVN</sequence>
<dbReference type="Proteomes" id="UP001258315">
    <property type="component" value="Unassembled WGS sequence"/>
</dbReference>
<dbReference type="Gene3D" id="2.115.10.20">
    <property type="entry name" value="Glycosyl hydrolase domain, family 43"/>
    <property type="match status" value="1"/>
</dbReference>
<dbReference type="PANTHER" id="PTHR22925:SF3">
    <property type="entry name" value="GLYCOSYL HYDROLASE FAMILY PROTEIN 43"/>
    <property type="match status" value="1"/>
</dbReference>
<evidence type="ECO:0000256" key="1">
    <source>
        <dbReference type="ARBA" id="ARBA00009865"/>
    </source>
</evidence>
<dbReference type="Gene3D" id="2.60.120.260">
    <property type="entry name" value="Galactose-binding domain-like"/>
    <property type="match status" value="1"/>
</dbReference>
<dbReference type="SUPFAM" id="SSF75005">
    <property type="entry name" value="Arabinanase/levansucrase/invertase"/>
    <property type="match status" value="1"/>
</dbReference>
<evidence type="ECO:0000313" key="5">
    <source>
        <dbReference type="EMBL" id="MDT3402560.1"/>
    </source>
</evidence>
<evidence type="ECO:0000313" key="6">
    <source>
        <dbReference type="Proteomes" id="UP001258315"/>
    </source>
</evidence>
<proteinExistence type="inferred from homology"/>
<dbReference type="InterPro" id="IPR006710">
    <property type="entry name" value="Glyco_hydro_43"/>
</dbReference>
<dbReference type="CDD" id="cd18821">
    <property type="entry name" value="GH43_Pc3Gal43A-like"/>
    <property type="match status" value="1"/>
</dbReference>
<keyword evidence="2 4" id="KW-0378">Hydrolase</keyword>
<dbReference type="PANTHER" id="PTHR22925">
    <property type="entry name" value="GLYCOSYL HYDROLASE 43 FAMILY MEMBER"/>
    <property type="match status" value="1"/>
</dbReference>
<accession>A0ABU3GV97</accession>
<keyword evidence="6" id="KW-1185">Reference proteome</keyword>
<dbReference type="EMBL" id="JAVLVU010000001">
    <property type="protein sequence ID" value="MDT3402560.1"/>
    <property type="molecule type" value="Genomic_DNA"/>
</dbReference>
<evidence type="ECO:0008006" key="7">
    <source>
        <dbReference type="Google" id="ProtNLM"/>
    </source>
</evidence>